<protein>
    <submittedName>
        <fullName evidence="12 13">Neuropeptide FF receptor 2-like</fullName>
    </submittedName>
</protein>
<evidence type="ECO:0000256" key="7">
    <source>
        <dbReference type="ARBA" id="ARBA00023224"/>
    </source>
</evidence>
<organism evidence="11 12">
    <name type="scientific">Actinia tenebrosa</name>
    <name type="common">Australian red waratah sea anemone</name>
    <dbReference type="NCBI Taxonomy" id="6105"/>
    <lineage>
        <taxon>Eukaryota</taxon>
        <taxon>Metazoa</taxon>
        <taxon>Cnidaria</taxon>
        <taxon>Anthozoa</taxon>
        <taxon>Hexacorallia</taxon>
        <taxon>Actiniaria</taxon>
        <taxon>Actiniidae</taxon>
        <taxon>Actinia</taxon>
    </lineage>
</organism>
<sequence>MAFNTSLMSREASNRSVNESFGSILSCSQYRDISRDSTVVITIKITVYAVAFVLAIIGNATVLAIVFRRSSFKTTTNFFIANLAISDIIMAVICMPTSMFSIAAKNISHSLLQGIAGILICKMLPFLQGLAIAVSILTMFTLAADRFLAIVFPFRKIITKRRAKALIGGLWVLGVIFNAPLLYAMKLHEDGEVRLCYEDWEPHFDDDRASKDYTIVLFVFLYAIPLVLVIVFYSALLRELWRGKHLHHNKTVACKENQAVLRMIVTVIVTFAVCWLPVHVTVFIALFTDDQLIKRCGLSPILVFIGWFMGHVNSALNPIIYFIYNENFRNEFFKLLQGVMRAILRKKPRIEERPSLLKTRFTYYKTSSLYNALKRNSRLDESV</sequence>
<evidence type="ECO:0000256" key="9">
    <source>
        <dbReference type="SAM" id="Phobius"/>
    </source>
</evidence>
<feature type="transmembrane region" description="Helical" evidence="9">
    <location>
        <begin position="215"/>
        <end position="238"/>
    </location>
</feature>
<dbReference type="RefSeq" id="XP_031562964.1">
    <property type="nucleotide sequence ID" value="XM_031707104.1"/>
</dbReference>
<dbReference type="PANTHER" id="PTHR45695:SF9">
    <property type="entry name" value="LEUCOKININ RECEPTOR"/>
    <property type="match status" value="1"/>
</dbReference>
<evidence type="ECO:0000256" key="6">
    <source>
        <dbReference type="ARBA" id="ARBA00023170"/>
    </source>
</evidence>
<reference evidence="12 13" key="1">
    <citation type="submission" date="2025-04" db="UniProtKB">
        <authorList>
            <consortium name="RefSeq"/>
        </authorList>
    </citation>
    <scope>IDENTIFICATION</scope>
    <source>
        <tissue evidence="12 13">Tentacle</tissue>
    </source>
</reference>
<dbReference type="RefSeq" id="XP_031562962.1">
    <property type="nucleotide sequence ID" value="XM_031707102.1"/>
</dbReference>
<keyword evidence="7 8" id="KW-0807">Transducer</keyword>
<dbReference type="InterPro" id="IPR000276">
    <property type="entry name" value="GPCR_Rhodpsn"/>
</dbReference>
<dbReference type="PRINTS" id="PR00237">
    <property type="entry name" value="GPCRRHODOPSN"/>
</dbReference>
<keyword evidence="11" id="KW-1185">Reference proteome</keyword>
<dbReference type="Proteomes" id="UP000515163">
    <property type="component" value="Unplaced"/>
</dbReference>
<dbReference type="FunFam" id="1.20.1070.10:FF:000291">
    <property type="entry name" value="Predicted protein"/>
    <property type="match status" value="1"/>
</dbReference>
<dbReference type="GeneID" id="116298587"/>
<evidence type="ECO:0000313" key="13">
    <source>
        <dbReference type="RefSeq" id="XP_031562964.1"/>
    </source>
</evidence>
<evidence type="ECO:0000256" key="1">
    <source>
        <dbReference type="ARBA" id="ARBA00004141"/>
    </source>
</evidence>
<keyword evidence="2 8" id="KW-0812">Transmembrane</keyword>
<evidence type="ECO:0000313" key="11">
    <source>
        <dbReference type="Proteomes" id="UP000515163"/>
    </source>
</evidence>
<dbReference type="PANTHER" id="PTHR45695">
    <property type="entry name" value="LEUCOKININ RECEPTOR-RELATED"/>
    <property type="match status" value="1"/>
</dbReference>
<evidence type="ECO:0000256" key="2">
    <source>
        <dbReference type="ARBA" id="ARBA00022692"/>
    </source>
</evidence>
<dbReference type="PROSITE" id="PS50262">
    <property type="entry name" value="G_PROTEIN_RECEP_F1_2"/>
    <property type="match status" value="1"/>
</dbReference>
<dbReference type="GO" id="GO:0004930">
    <property type="term" value="F:G protein-coupled receptor activity"/>
    <property type="evidence" value="ECO:0007669"/>
    <property type="project" value="UniProtKB-KW"/>
</dbReference>
<evidence type="ECO:0000256" key="8">
    <source>
        <dbReference type="RuleBase" id="RU000688"/>
    </source>
</evidence>
<evidence type="ECO:0000256" key="5">
    <source>
        <dbReference type="ARBA" id="ARBA00023136"/>
    </source>
</evidence>
<feature type="domain" description="G-protein coupled receptors family 1 profile" evidence="10">
    <location>
        <begin position="58"/>
        <end position="321"/>
    </location>
</feature>
<feature type="transmembrane region" description="Helical" evidence="9">
    <location>
        <begin position="165"/>
        <end position="185"/>
    </location>
</feature>
<feature type="transmembrane region" description="Helical" evidence="9">
    <location>
        <begin position="299"/>
        <end position="324"/>
    </location>
</feature>
<accession>A0A6P8IBP8</accession>
<feature type="transmembrane region" description="Helical" evidence="9">
    <location>
        <begin position="123"/>
        <end position="144"/>
    </location>
</feature>
<comment type="subcellular location">
    <subcellularLocation>
        <location evidence="1">Membrane</location>
        <topology evidence="1">Multi-pass membrane protein</topology>
    </subcellularLocation>
</comment>
<gene>
    <name evidence="12 13" type="primary">LOC116298587</name>
</gene>
<feature type="transmembrane region" description="Helical" evidence="9">
    <location>
        <begin position="259"/>
        <end position="287"/>
    </location>
</feature>
<evidence type="ECO:0000256" key="3">
    <source>
        <dbReference type="ARBA" id="ARBA00022989"/>
    </source>
</evidence>
<keyword evidence="5 9" id="KW-0472">Membrane</keyword>
<proteinExistence type="inferred from homology"/>
<evidence type="ECO:0000313" key="12">
    <source>
        <dbReference type="RefSeq" id="XP_031562962.1"/>
    </source>
</evidence>
<dbReference type="OrthoDB" id="9445642at2759"/>
<comment type="similarity">
    <text evidence="8">Belongs to the G-protein coupled receptor 1 family.</text>
</comment>
<dbReference type="SUPFAM" id="SSF81321">
    <property type="entry name" value="Family A G protein-coupled receptor-like"/>
    <property type="match status" value="1"/>
</dbReference>
<evidence type="ECO:0000259" key="10">
    <source>
        <dbReference type="PROSITE" id="PS50262"/>
    </source>
</evidence>
<dbReference type="KEGG" id="aten:116298587"/>
<dbReference type="PROSITE" id="PS00237">
    <property type="entry name" value="G_PROTEIN_RECEP_F1_1"/>
    <property type="match status" value="1"/>
</dbReference>
<keyword evidence="3 9" id="KW-1133">Transmembrane helix</keyword>
<name>A0A6P8IBP8_ACTTE</name>
<dbReference type="SMART" id="SM01381">
    <property type="entry name" value="7TM_GPCR_Srsx"/>
    <property type="match status" value="1"/>
</dbReference>
<dbReference type="GO" id="GO:0005886">
    <property type="term" value="C:plasma membrane"/>
    <property type="evidence" value="ECO:0007669"/>
    <property type="project" value="TreeGrafter"/>
</dbReference>
<feature type="transmembrane region" description="Helical" evidence="9">
    <location>
        <begin position="45"/>
        <end position="67"/>
    </location>
</feature>
<dbReference type="Gene3D" id="1.20.1070.10">
    <property type="entry name" value="Rhodopsin 7-helix transmembrane proteins"/>
    <property type="match status" value="1"/>
</dbReference>
<evidence type="ECO:0000256" key="4">
    <source>
        <dbReference type="ARBA" id="ARBA00023040"/>
    </source>
</evidence>
<dbReference type="Pfam" id="PF00001">
    <property type="entry name" value="7tm_1"/>
    <property type="match status" value="1"/>
</dbReference>
<feature type="transmembrane region" description="Helical" evidence="9">
    <location>
        <begin position="79"/>
        <end position="103"/>
    </location>
</feature>
<keyword evidence="4 8" id="KW-0297">G-protein coupled receptor</keyword>
<keyword evidence="6 8" id="KW-0675">Receptor</keyword>
<dbReference type="AlphaFoldDB" id="A0A6P8IBP8"/>
<dbReference type="InterPro" id="IPR017452">
    <property type="entry name" value="GPCR_Rhodpsn_7TM"/>
</dbReference>